<dbReference type="EMBL" id="LCTV02000016">
    <property type="protein sequence ID" value="PRQ70132.1"/>
    <property type="molecule type" value="Genomic_DNA"/>
</dbReference>
<dbReference type="AlphaFoldDB" id="A0A0K3CUZ8"/>
<keyword evidence="4" id="KW-1185">Reference proteome</keyword>
<gene>
    <name evidence="2" type="primary">FGENESH: predicted gene_16.13</name>
    <name evidence="3" type="ORF">AAT19DRAFT_11364</name>
    <name evidence="2" type="ORF">BN2166_0069870</name>
</gene>
<accession>A0A0K3CUZ8</accession>
<protein>
    <submittedName>
        <fullName evidence="2">Uncharacterized protein</fullName>
    </submittedName>
</protein>
<evidence type="ECO:0000256" key="1">
    <source>
        <dbReference type="SAM" id="MobiDB-lite"/>
    </source>
</evidence>
<feature type="compositionally biased region" description="Acidic residues" evidence="1">
    <location>
        <begin position="195"/>
        <end position="208"/>
    </location>
</feature>
<reference evidence="2 4" key="1">
    <citation type="submission" date="2015-07" db="EMBL/GenBank/DDBJ databases">
        <authorList>
            <person name="Cajimat M.N.B."/>
            <person name="Milazzo M.L."/>
            <person name="Fulhorst C.F."/>
        </authorList>
    </citation>
    <scope>NUCLEOTIDE SEQUENCE [LARGE SCALE GENOMIC DNA]</scope>
    <source>
        <strain evidence="2">Single colony</strain>
    </source>
</reference>
<dbReference type="OrthoDB" id="2529100at2759"/>
<feature type="region of interest" description="Disordered" evidence="1">
    <location>
        <begin position="71"/>
        <end position="246"/>
    </location>
</feature>
<feature type="region of interest" description="Disordered" evidence="1">
    <location>
        <begin position="268"/>
        <end position="293"/>
    </location>
</feature>
<feature type="region of interest" description="Disordered" evidence="1">
    <location>
        <begin position="15"/>
        <end position="53"/>
    </location>
</feature>
<feature type="compositionally biased region" description="Polar residues" evidence="1">
    <location>
        <begin position="216"/>
        <end position="232"/>
    </location>
</feature>
<dbReference type="Proteomes" id="UP000199069">
    <property type="component" value="Unassembled WGS sequence"/>
</dbReference>
<evidence type="ECO:0000313" key="4">
    <source>
        <dbReference type="Proteomes" id="UP000199069"/>
    </source>
</evidence>
<evidence type="ECO:0000313" key="5">
    <source>
        <dbReference type="Proteomes" id="UP000239560"/>
    </source>
</evidence>
<reference evidence="3 5" key="2">
    <citation type="journal article" date="2018" name="Elife">
        <title>Functional genomics of lipid metabolism in the oleaginous yeast Rhodosporidium toruloides.</title>
        <authorList>
            <person name="Coradetti S.T."/>
            <person name="Pinel D."/>
            <person name="Geiselman G."/>
            <person name="Ito M."/>
            <person name="Mondo S."/>
            <person name="Reilly M.C."/>
            <person name="Cheng Y.F."/>
            <person name="Bauer S."/>
            <person name="Grigoriev I."/>
            <person name="Gladden J.M."/>
            <person name="Simmons B.A."/>
            <person name="Brem R."/>
            <person name="Arkin A.P."/>
            <person name="Skerker J.M."/>
        </authorList>
    </citation>
    <scope>NUCLEOTIDE SEQUENCE [LARGE SCALE GENOMIC DNA]</scope>
    <source>
        <strain evidence="3 5">NBRC 0880</strain>
    </source>
</reference>
<dbReference type="OMA" id="NRRASDW"/>
<proteinExistence type="predicted"/>
<name>A0A0K3CUZ8_RHOTO</name>
<evidence type="ECO:0000313" key="3">
    <source>
        <dbReference type="EMBL" id="PRQ70132.1"/>
    </source>
</evidence>
<feature type="compositionally biased region" description="Low complexity" evidence="1">
    <location>
        <begin position="92"/>
        <end position="119"/>
    </location>
</feature>
<dbReference type="EMBL" id="CWKI01000016">
    <property type="protein sequence ID" value="CTR11126.1"/>
    <property type="molecule type" value="Genomic_DNA"/>
</dbReference>
<evidence type="ECO:0000313" key="2">
    <source>
        <dbReference type="EMBL" id="CTR11126.1"/>
    </source>
</evidence>
<organism evidence="2 4">
    <name type="scientific">Rhodotorula toruloides</name>
    <name type="common">Yeast</name>
    <name type="synonym">Rhodosporidium toruloides</name>
    <dbReference type="NCBI Taxonomy" id="5286"/>
    <lineage>
        <taxon>Eukaryota</taxon>
        <taxon>Fungi</taxon>
        <taxon>Dikarya</taxon>
        <taxon>Basidiomycota</taxon>
        <taxon>Pucciniomycotina</taxon>
        <taxon>Microbotryomycetes</taxon>
        <taxon>Sporidiobolales</taxon>
        <taxon>Sporidiobolaceae</taxon>
        <taxon>Rhodotorula</taxon>
    </lineage>
</organism>
<dbReference type="Proteomes" id="UP000239560">
    <property type="component" value="Unassembled WGS sequence"/>
</dbReference>
<sequence>MADLLRQYLCCCFPAPRHPQDDPERAPLLNPDILPEAPPRPVGRTTEEQLAEQEQLRKILSLAEERLISIESSSAFRPPTPPLSSNPHAHDPSPSSPDSSPSTRPRSRSPWRPPVSTTTDDGPFAPIRVVHLDRQNWTELPSEPSTPAPRKRKGQGKKRGEGHGRPPSSHSMKTLPRGRGGGVPPSPLRHGASSSDEDGEEDEEDDEDSKYGTVASYRTATDGSGGSASTIRQGLRDVSWGREQDEPVDLEREAALAQAIDALEHSIDDWTLPPCGPFVAELGDEEGGEEQQR</sequence>
<feature type="compositionally biased region" description="Acidic residues" evidence="1">
    <location>
        <begin position="282"/>
        <end position="293"/>
    </location>
</feature>